<evidence type="ECO:0000256" key="6">
    <source>
        <dbReference type="ARBA" id="ARBA00023136"/>
    </source>
</evidence>
<keyword evidence="5 7" id="KW-1133">Transmembrane helix</keyword>
<feature type="transmembrane region" description="Helical" evidence="7">
    <location>
        <begin position="262"/>
        <end position="280"/>
    </location>
</feature>
<proteinExistence type="inferred from homology"/>
<dbReference type="PANTHER" id="PTHR43663">
    <property type="entry name" value="CHROMATE TRANSPORT PROTEIN-RELATED"/>
    <property type="match status" value="1"/>
</dbReference>
<feature type="transmembrane region" description="Helical" evidence="7">
    <location>
        <begin position="152"/>
        <end position="172"/>
    </location>
</feature>
<dbReference type="KEGG" id="cpas:Clopa_1823"/>
<evidence type="ECO:0000313" key="9">
    <source>
        <dbReference type="Proteomes" id="UP000013523"/>
    </source>
</evidence>
<accession>R4K4S6</accession>
<sequence length="431" mass="48310">MCNCGCQHIELTFKDKEFCKEQIKKYSGKIKKLSLVTSDKNYVETNSDINLMQIFLLFFKIGFTAFGPSMIIETKKHIVKKLKWINEKELLEGLALAQLIPGATFVSLAIYIGYKLKGLLGAIASFIGFIFAPFFIMLVLSLLYFKYENIAFVNVLFKGLGAVVVALILNAVCDLARTTTTNIQTIIIAVTAFIISILYNNIFFILFISALMGIMLIPKSTEDMKNTYIIEKTKIQWKNIIIICITILIFFILTAFNKELLSIAGTFFKIGTLAFGNGFTMIPLIQQEVVNTNHWLNLNQFMVGVALGQMTPGPVTITATFIGYKVMGLIGAVVGTLSIYASSFLFVVITFRIYTKIKKYTWTNSVLSGLLSSFVGIMTLVVINTGRHAIIDIYTLILFVLSFIMLQFTKLDSKLVILGGTILYLIIYYLK</sequence>
<feature type="transmembrane region" description="Helical" evidence="7">
    <location>
        <begin position="389"/>
        <end position="408"/>
    </location>
</feature>
<keyword evidence="6 7" id="KW-0472">Membrane</keyword>
<dbReference type="PANTHER" id="PTHR43663:SF1">
    <property type="entry name" value="CHROMATE TRANSPORTER"/>
    <property type="match status" value="1"/>
</dbReference>
<evidence type="ECO:0000256" key="7">
    <source>
        <dbReference type="SAM" id="Phobius"/>
    </source>
</evidence>
<gene>
    <name evidence="8" type="ORF">Clopa_1823</name>
</gene>
<dbReference type="Proteomes" id="UP000013523">
    <property type="component" value="Chromosome"/>
</dbReference>
<keyword evidence="9" id="KW-1185">Reference proteome</keyword>
<keyword evidence="4 7" id="KW-0812">Transmembrane</keyword>
<dbReference type="AlphaFoldDB" id="R4K4S6"/>
<feature type="transmembrane region" description="Helical" evidence="7">
    <location>
        <begin position="415"/>
        <end position="430"/>
    </location>
</feature>
<feature type="transmembrane region" description="Helical" evidence="7">
    <location>
        <begin position="330"/>
        <end position="354"/>
    </location>
</feature>
<evidence type="ECO:0000256" key="3">
    <source>
        <dbReference type="ARBA" id="ARBA00022475"/>
    </source>
</evidence>
<feature type="transmembrane region" description="Helical" evidence="7">
    <location>
        <begin position="301"/>
        <end position="324"/>
    </location>
</feature>
<dbReference type="eggNOG" id="COG2059">
    <property type="taxonomic scope" value="Bacteria"/>
</dbReference>
<evidence type="ECO:0000256" key="2">
    <source>
        <dbReference type="ARBA" id="ARBA00005262"/>
    </source>
</evidence>
<dbReference type="HOGENOM" id="CLU_018106_0_0_9"/>
<dbReference type="PIRSF" id="PIRSF004810">
    <property type="entry name" value="ChrA"/>
    <property type="match status" value="1"/>
</dbReference>
<feature type="transmembrane region" description="Helical" evidence="7">
    <location>
        <begin position="237"/>
        <end position="256"/>
    </location>
</feature>
<feature type="transmembrane region" description="Helical" evidence="7">
    <location>
        <begin position="366"/>
        <end position="383"/>
    </location>
</feature>
<feature type="transmembrane region" description="Helical" evidence="7">
    <location>
        <begin position="93"/>
        <end position="114"/>
    </location>
</feature>
<dbReference type="EMBL" id="CP003261">
    <property type="protein sequence ID" value="AGK96726.1"/>
    <property type="molecule type" value="Genomic_DNA"/>
</dbReference>
<dbReference type="OrthoDB" id="9788907at2"/>
<dbReference type="GO" id="GO:0005886">
    <property type="term" value="C:plasma membrane"/>
    <property type="evidence" value="ECO:0007669"/>
    <property type="project" value="UniProtKB-SubCell"/>
</dbReference>
<comment type="similarity">
    <text evidence="2">Belongs to the chromate ion transporter (CHR) (TC 2.A.51) family.</text>
</comment>
<comment type="subcellular location">
    <subcellularLocation>
        <location evidence="1">Cell membrane</location>
        <topology evidence="1">Multi-pass membrane protein</topology>
    </subcellularLocation>
</comment>
<feature type="transmembrane region" description="Helical" evidence="7">
    <location>
        <begin position="120"/>
        <end position="145"/>
    </location>
</feature>
<dbReference type="GO" id="GO:0015109">
    <property type="term" value="F:chromate transmembrane transporter activity"/>
    <property type="evidence" value="ECO:0007669"/>
    <property type="project" value="InterPro"/>
</dbReference>
<protein>
    <submittedName>
        <fullName evidence="8">Chromate transporter, chromate ion transporter family</fullName>
    </submittedName>
</protein>
<evidence type="ECO:0000256" key="1">
    <source>
        <dbReference type="ARBA" id="ARBA00004651"/>
    </source>
</evidence>
<feature type="transmembrane region" description="Helical" evidence="7">
    <location>
        <begin position="51"/>
        <end position="72"/>
    </location>
</feature>
<dbReference type="InterPro" id="IPR014047">
    <property type="entry name" value="Chr_Tranpt_l_chain"/>
</dbReference>
<dbReference type="NCBIfam" id="TIGR00937">
    <property type="entry name" value="2A51"/>
    <property type="match status" value="1"/>
</dbReference>
<name>R4K4S6_CLOPA</name>
<keyword evidence="3" id="KW-1003">Cell membrane</keyword>
<dbReference type="InterPro" id="IPR052518">
    <property type="entry name" value="CHR_Transporter"/>
</dbReference>
<evidence type="ECO:0000256" key="4">
    <source>
        <dbReference type="ARBA" id="ARBA00022692"/>
    </source>
</evidence>
<dbReference type="RefSeq" id="WP_015615044.1">
    <property type="nucleotide sequence ID" value="NC_021182.1"/>
</dbReference>
<dbReference type="PATRIC" id="fig|86416.3.peg.1798"/>
<dbReference type="InterPro" id="IPR003370">
    <property type="entry name" value="Chromate_transpt"/>
</dbReference>
<reference evidence="8 9" key="1">
    <citation type="submission" date="2012-01" db="EMBL/GenBank/DDBJ databases">
        <title>Complete sequence of chromosome of Clostridium pasteurianum BC1.</title>
        <authorList>
            <consortium name="US DOE Joint Genome Institute"/>
            <person name="Lucas S."/>
            <person name="Han J."/>
            <person name="Lapidus A."/>
            <person name="Cheng J.-F."/>
            <person name="Goodwin L."/>
            <person name="Pitluck S."/>
            <person name="Peters L."/>
            <person name="Mikhailova N."/>
            <person name="Teshima H."/>
            <person name="Detter J.C."/>
            <person name="Han C."/>
            <person name="Tapia R."/>
            <person name="Land M."/>
            <person name="Hauser L."/>
            <person name="Kyrpides N."/>
            <person name="Ivanova N."/>
            <person name="Pagani I."/>
            <person name="Dunn J."/>
            <person name="Taghavi S."/>
            <person name="Francis A."/>
            <person name="van der Lelie D."/>
            <person name="Woyke T."/>
        </authorList>
    </citation>
    <scope>NUCLEOTIDE SEQUENCE [LARGE SCALE GENOMIC DNA]</scope>
    <source>
        <strain evidence="8 9">BC1</strain>
    </source>
</reference>
<evidence type="ECO:0000256" key="5">
    <source>
        <dbReference type="ARBA" id="ARBA00022989"/>
    </source>
</evidence>
<dbReference type="Pfam" id="PF02417">
    <property type="entry name" value="Chromate_transp"/>
    <property type="match status" value="2"/>
</dbReference>
<evidence type="ECO:0000313" key="8">
    <source>
        <dbReference type="EMBL" id="AGK96726.1"/>
    </source>
</evidence>
<organism evidence="8 9">
    <name type="scientific">Clostridium pasteurianum BC1</name>
    <dbReference type="NCBI Taxonomy" id="86416"/>
    <lineage>
        <taxon>Bacteria</taxon>
        <taxon>Bacillati</taxon>
        <taxon>Bacillota</taxon>
        <taxon>Clostridia</taxon>
        <taxon>Eubacteriales</taxon>
        <taxon>Clostridiaceae</taxon>
        <taxon>Clostridium</taxon>
    </lineage>
</organism>
<feature type="transmembrane region" description="Helical" evidence="7">
    <location>
        <begin position="184"/>
        <end position="217"/>
    </location>
</feature>